<protein>
    <submittedName>
        <fullName evidence="2 3">Uncharacterized protein</fullName>
    </submittedName>
</protein>
<dbReference type="Proteomes" id="UP000002051">
    <property type="component" value="Chromosome 8"/>
</dbReference>
<evidence type="ECO:0000256" key="1">
    <source>
        <dbReference type="SAM" id="MobiDB-lite"/>
    </source>
</evidence>
<dbReference type="AlphaFoldDB" id="G7L7T2"/>
<name>G7L7T2_MEDTR</name>
<dbReference type="PANTHER" id="PTHR45023">
    <property type="match status" value="1"/>
</dbReference>
<proteinExistence type="predicted"/>
<keyword evidence="4" id="KW-1185">Reference proteome</keyword>
<reference evidence="2 4" key="2">
    <citation type="journal article" date="2014" name="BMC Genomics">
        <title>An improved genome release (version Mt4.0) for the model legume Medicago truncatula.</title>
        <authorList>
            <person name="Tang H."/>
            <person name="Krishnakumar V."/>
            <person name="Bidwell S."/>
            <person name="Rosen B."/>
            <person name="Chan A."/>
            <person name="Zhou S."/>
            <person name="Gentzbittel L."/>
            <person name="Childs K.L."/>
            <person name="Yandell M."/>
            <person name="Gundlach H."/>
            <person name="Mayer K.F."/>
            <person name="Schwartz D.C."/>
            <person name="Town C.D."/>
        </authorList>
    </citation>
    <scope>GENOME REANNOTATION</scope>
    <source>
        <strain evidence="3 4">cv. Jemalong A17</strain>
    </source>
</reference>
<accession>G7L7T2</accession>
<evidence type="ECO:0000313" key="2">
    <source>
        <dbReference type="EMBL" id="AET02673.1"/>
    </source>
</evidence>
<gene>
    <name evidence="2" type="ordered locus">MTR_8g045460</name>
</gene>
<feature type="compositionally biased region" description="Basic residues" evidence="1">
    <location>
        <begin position="343"/>
        <end position="352"/>
    </location>
</feature>
<evidence type="ECO:0000313" key="4">
    <source>
        <dbReference type="Proteomes" id="UP000002051"/>
    </source>
</evidence>
<sequence>MRNANNTNFLRPCPMVFNGYVESNIQQVKWEHVAGFGWPEMARAAHARTAEAGERDENLDKYGHVFSFDWFFNLIFIEIDPNNNHFNTQNYSNNSFNYENPNNYPNPNQFFNQYPQNIPNFGFTPNFNKSSYVPNFHPYYGSMMRYPSQTPPFNGYMPMENENFPSVCASQFSEFSTQITPGGMAVANEVTLNPEDSTPKSKKSKEPTWNTEQNLVLISGKIAEYCNEYGSFDSPLDLVACQNCFNYMSKVINKWVGAYDVAKRLQESGWSEDDVLAKAQKLFACGKNVQFTLKEECHALRDQPRYGSQMEGNVGSGSNGSKRSHEDSVGSSARPMGREAAKRKVKRKEKNRLKKMKLYVKLSSEEHLDDRKKETLENLERELFAN</sequence>
<dbReference type="PANTHER" id="PTHR45023:SF13">
    <property type="entry name" value="PUTATIVE-RELATED"/>
    <property type="match status" value="1"/>
</dbReference>
<feature type="region of interest" description="Disordered" evidence="1">
    <location>
        <begin position="304"/>
        <end position="352"/>
    </location>
</feature>
<dbReference type="EnsemblPlants" id="AET02673">
    <property type="protein sequence ID" value="AET02673"/>
    <property type="gene ID" value="MTR_8g045460"/>
</dbReference>
<reference evidence="2 4" key="1">
    <citation type="journal article" date="2011" name="Nature">
        <title>The Medicago genome provides insight into the evolution of rhizobial symbioses.</title>
        <authorList>
            <person name="Young N.D."/>
            <person name="Debelle F."/>
            <person name="Oldroyd G.E."/>
            <person name="Geurts R."/>
            <person name="Cannon S.B."/>
            <person name="Udvardi M.K."/>
            <person name="Benedito V.A."/>
            <person name="Mayer K.F."/>
            <person name="Gouzy J."/>
            <person name="Schoof H."/>
            <person name="Van de Peer Y."/>
            <person name="Proost S."/>
            <person name="Cook D.R."/>
            <person name="Meyers B.C."/>
            <person name="Spannagl M."/>
            <person name="Cheung F."/>
            <person name="De Mita S."/>
            <person name="Krishnakumar V."/>
            <person name="Gundlach H."/>
            <person name="Zhou S."/>
            <person name="Mudge J."/>
            <person name="Bharti A.K."/>
            <person name="Murray J.D."/>
            <person name="Naoumkina M.A."/>
            <person name="Rosen B."/>
            <person name="Silverstein K.A."/>
            <person name="Tang H."/>
            <person name="Rombauts S."/>
            <person name="Zhao P.X."/>
            <person name="Zhou P."/>
            <person name="Barbe V."/>
            <person name="Bardou P."/>
            <person name="Bechner M."/>
            <person name="Bellec A."/>
            <person name="Berger A."/>
            <person name="Berges H."/>
            <person name="Bidwell S."/>
            <person name="Bisseling T."/>
            <person name="Choisne N."/>
            <person name="Couloux A."/>
            <person name="Denny R."/>
            <person name="Deshpande S."/>
            <person name="Dai X."/>
            <person name="Doyle J.J."/>
            <person name="Dudez A.M."/>
            <person name="Farmer A.D."/>
            <person name="Fouteau S."/>
            <person name="Franken C."/>
            <person name="Gibelin C."/>
            <person name="Gish J."/>
            <person name="Goldstein S."/>
            <person name="Gonzalez A.J."/>
            <person name="Green P.J."/>
            <person name="Hallab A."/>
            <person name="Hartog M."/>
            <person name="Hua A."/>
            <person name="Humphray S.J."/>
            <person name="Jeong D.H."/>
            <person name="Jing Y."/>
            <person name="Jocker A."/>
            <person name="Kenton S.M."/>
            <person name="Kim D.J."/>
            <person name="Klee K."/>
            <person name="Lai H."/>
            <person name="Lang C."/>
            <person name="Lin S."/>
            <person name="Macmil S.L."/>
            <person name="Magdelenat G."/>
            <person name="Matthews L."/>
            <person name="McCorrison J."/>
            <person name="Monaghan E.L."/>
            <person name="Mun J.H."/>
            <person name="Najar F.Z."/>
            <person name="Nicholson C."/>
            <person name="Noirot C."/>
            <person name="O'Bleness M."/>
            <person name="Paule C.R."/>
            <person name="Poulain J."/>
            <person name="Prion F."/>
            <person name="Qin B."/>
            <person name="Qu C."/>
            <person name="Retzel E.F."/>
            <person name="Riddle C."/>
            <person name="Sallet E."/>
            <person name="Samain S."/>
            <person name="Samson N."/>
            <person name="Sanders I."/>
            <person name="Saurat O."/>
            <person name="Scarpelli C."/>
            <person name="Schiex T."/>
            <person name="Segurens B."/>
            <person name="Severin A.J."/>
            <person name="Sherrier D.J."/>
            <person name="Shi R."/>
            <person name="Sims S."/>
            <person name="Singer S.R."/>
            <person name="Sinharoy S."/>
            <person name="Sterck L."/>
            <person name="Viollet A."/>
            <person name="Wang B.B."/>
            <person name="Wang K."/>
            <person name="Wang M."/>
            <person name="Wang X."/>
            <person name="Warfsmann J."/>
            <person name="Weissenbach J."/>
            <person name="White D.D."/>
            <person name="White J.D."/>
            <person name="Wiley G.B."/>
            <person name="Wincker P."/>
            <person name="Xing Y."/>
            <person name="Yang L."/>
            <person name="Yao Z."/>
            <person name="Ying F."/>
            <person name="Zhai J."/>
            <person name="Zhou L."/>
            <person name="Zuber A."/>
            <person name="Denarie J."/>
            <person name="Dixon R.A."/>
            <person name="May G.D."/>
            <person name="Schwartz D.C."/>
            <person name="Rogers J."/>
            <person name="Quetier F."/>
            <person name="Town C.D."/>
            <person name="Roe B.A."/>
        </authorList>
    </citation>
    <scope>NUCLEOTIDE SEQUENCE [LARGE SCALE GENOMIC DNA]</scope>
    <source>
        <strain evidence="2">A17</strain>
        <strain evidence="3 4">cv. Jemalong A17</strain>
    </source>
</reference>
<dbReference type="HOGENOM" id="CLU_060433_0_0_1"/>
<dbReference type="PaxDb" id="3880-AET02673"/>
<organism evidence="2 4">
    <name type="scientific">Medicago truncatula</name>
    <name type="common">Barrel medic</name>
    <name type="synonym">Medicago tribuloides</name>
    <dbReference type="NCBI Taxonomy" id="3880"/>
    <lineage>
        <taxon>Eukaryota</taxon>
        <taxon>Viridiplantae</taxon>
        <taxon>Streptophyta</taxon>
        <taxon>Embryophyta</taxon>
        <taxon>Tracheophyta</taxon>
        <taxon>Spermatophyta</taxon>
        <taxon>Magnoliopsida</taxon>
        <taxon>eudicotyledons</taxon>
        <taxon>Gunneridae</taxon>
        <taxon>Pentapetalae</taxon>
        <taxon>rosids</taxon>
        <taxon>fabids</taxon>
        <taxon>Fabales</taxon>
        <taxon>Fabaceae</taxon>
        <taxon>Papilionoideae</taxon>
        <taxon>50 kb inversion clade</taxon>
        <taxon>NPAAA clade</taxon>
        <taxon>Hologalegina</taxon>
        <taxon>IRL clade</taxon>
        <taxon>Trifolieae</taxon>
        <taxon>Medicago</taxon>
    </lineage>
</organism>
<evidence type="ECO:0000313" key="3">
    <source>
        <dbReference type="EnsemblPlants" id="AET02673"/>
    </source>
</evidence>
<dbReference type="EMBL" id="CM001224">
    <property type="protein sequence ID" value="AET02673.1"/>
    <property type="molecule type" value="Genomic_DNA"/>
</dbReference>
<reference evidence="3" key="3">
    <citation type="submission" date="2015-04" db="UniProtKB">
        <authorList>
            <consortium name="EnsemblPlants"/>
        </authorList>
    </citation>
    <scope>IDENTIFICATION</scope>
    <source>
        <strain evidence="3">cv. Jemalong A17</strain>
    </source>
</reference>